<evidence type="ECO:0000313" key="2">
    <source>
        <dbReference type="Proteomes" id="UP000008068"/>
    </source>
</evidence>
<sequence length="122" mass="13952">MYAKDLKHHLKKGTPPSDHAFITLVAGLDKLTKTTEDFNVDKICSLAMKSIIHGSGFSHFEYKCADTLDTLMDQMDLTSKYYKTINFRLLYGSLRLIQNNTNLLLEQRTSAGNVLRFVELFM</sequence>
<reference evidence="2" key="1">
    <citation type="submission" date="2011-07" db="EMBL/GenBank/DDBJ databases">
        <authorList>
            <consortium name="Caenorhabditis brenneri Sequencing and Analysis Consortium"/>
            <person name="Wilson R.K."/>
        </authorList>
    </citation>
    <scope>NUCLEOTIDE SEQUENCE [LARGE SCALE GENOMIC DNA]</scope>
    <source>
        <strain evidence="2">PB2801</strain>
    </source>
</reference>
<gene>
    <name evidence="1" type="ORF">CAEBREN_13433</name>
</gene>
<protein>
    <submittedName>
        <fullName evidence="1">Uncharacterized protein</fullName>
    </submittedName>
</protein>
<dbReference type="InParanoid" id="G0MBC4"/>
<keyword evidence="2" id="KW-1185">Reference proteome</keyword>
<proteinExistence type="predicted"/>
<organism evidence="2">
    <name type="scientific">Caenorhabditis brenneri</name>
    <name type="common">Nematode worm</name>
    <dbReference type="NCBI Taxonomy" id="135651"/>
    <lineage>
        <taxon>Eukaryota</taxon>
        <taxon>Metazoa</taxon>
        <taxon>Ecdysozoa</taxon>
        <taxon>Nematoda</taxon>
        <taxon>Chromadorea</taxon>
        <taxon>Rhabditida</taxon>
        <taxon>Rhabditina</taxon>
        <taxon>Rhabditomorpha</taxon>
        <taxon>Rhabditoidea</taxon>
        <taxon>Rhabditidae</taxon>
        <taxon>Peloderinae</taxon>
        <taxon>Caenorhabditis</taxon>
    </lineage>
</organism>
<dbReference type="Proteomes" id="UP000008068">
    <property type="component" value="Unassembled WGS sequence"/>
</dbReference>
<dbReference type="HOGENOM" id="CLU_2028743_0_0_1"/>
<accession>G0MBC4</accession>
<dbReference type="EMBL" id="GL379788">
    <property type="protein sequence ID" value="EGT40493.1"/>
    <property type="molecule type" value="Genomic_DNA"/>
</dbReference>
<dbReference type="AlphaFoldDB" id="G0MBC4"/>
<name>G0MBC4_CAEBE</name>
<evidence type="ECO:0000313" key="1">
    <source>
        <dbReference type="EMBL" id="EGT40493.1"/>
    </source>
</evidence>